<reference evidence="1 2" key="1">
    <citation type="submission" date="2019-06" db="EMBL/GenBank/DDBJ databases">
        <title>Whole genome shotgun sequence of Brevibacillus agri NBRC 15538.</title>
        <authorList>
            <person name="Hosoyama A."/>
            <person name="Uohara A."/>
            <person name="Ohji S."/>
            <person name="Ichikawa N."/>
        </authorList>
    </citation>
    <scope>NUCLEOTIDE SEQUENCE [LARGE SCALE GENOMIC DNA]</scope>
    <source>
        <strain evidence="1 2">NBRC 15538</strain>
    </source>
</reference>
<organism evidence="1 2">
    <name type="scientific">Brevibacillus agri</name>
    <dbReference type="NCBI Taxonomy" id="51101"/>
    <lineage>
        <taxon>Bacteria</taxon>
        <taxon>Bacillati</taxon>
        <taxon>Bacillota</taxon>
        <taxon>Bacilli</taxon>
        <taxon>Bacillales</taxon>
        <taxon>Paenibacillaceae</taxon>
        <taxon>Brevibacillus</taxon>
    </lineage>
</organism>
<comment type="caution">
    <text evidence="1">The sequence shown here is derived from an EMBL/GenBank/DDBJ whole genome shotgun (WGS) entry which is preliminary data.</text>
</comment>
<dbReference type="Proteomes" id="UP000317180">
    <property type="component" value="Unassembled WGS sequence"/>
</dbReference>
<dbReference type="RefSeq" id="WP_005833986.1">
    <property type="nucleotide sequence ID" value="NZ_BJOD01000042.1"/>
</dbReference>
<evidence type="ECO:0000313" key="1">
    <source>
        <dbReference type="EMBL" id="GED27455.1"/>
    </source>
</evidence>
<evidence type="ECO:0000313" key="2">
    <source>
        <dbReference type="Proteomes" id="UP000317180"/>
    </source>
</evidence>
<accession>A0ABQ0SU54</accession>
<proteinExistence type="predicted"/>
<protein>
    <submittedName>
        <fullName evidence="1">Uncharacterized protein</fullName>
    </submittedName>
</protein>
<keyword evidence="2" id="KW-1185">Reference proteome</keyword>
<sequence length="44" mass="4878">MIAKYIGEALLFVVGLPLFAYQTGESLHALADAFAQMSDFVNWK</sequence>
<dbReference type="GeneID" id="82813989"/>
<gene>
    <name evidence="1" type="ORF">BAG01nite_35570</name>
</gene>
<name>A0ABQ0SU54_9BACL</name>
<dbReference type="EMBL" id="BJOD01000042">
    <property type="protein sequence ID" value="GED27455.1"/>
    <property type="molecule type" value="Genomic_DNA"/>
</dbReference>